<comment type="caution">
    <text evidence="1">The sequence shown here is derived from an EMBL/GenBank/DDBJ whole genome shotgun (WGS) entry which is preliminary data.</text>
</comment>
<protein>
    <submittedName>
        <fullName evidence="1">6393_t:CDS:1</fullName>
    </submittedName>
</protein>
<reference evidence="1" key="1">
    <citation type="submission" date="2021-06" db="EMBL/GenBank/DDBJ databases">
        <authorList>
            <person name="Kallberg Y."/>
            <person name="Tangrot J."/>
            <person name="Rosling A."/>
        </authorList>
    </citation>
    <scope>NUCLEOTIDE SEQUENCE</scope>
    <source>
        <strain evidence="1">IA702</strain>
    </source>
</reference>
<dbReference type="InterPro" id="IPR032675">
    <property type="entry name" value="LRR_dom_sf"/>
</dbReference>
<dbReference type="EMBL" id="CAJVPJ010000938">
    <property type="protein sequence ID" value="CAG8566602.1"/>
    <property type="molecule type" value="Genomic_DNA"/>
</dbReference>
<dbReference type="Proteomes" id="UP000789572">
    <property type="component" value="Unassembled WGS sequence"/>
</dbReference>
<evidence type="ECO:0000313" key="2">
    <source>
        <dbReference type="Proteomes" id="UP000789572"/>
    </source>
</evidence>
<gene>
    <name evidence="1" type="ORF">POCULU_LOCUS5781</name>
</gene>
<proteinExistence type="predicted"/>
<accession>A0A9N9BFX5</accession>
<dbReference type="AlphaFoldDB" id="A0A9N9BFX5"/>
<name>A0A9N9BFX5_9GLOM</name>
<dbReference type="PANTHER" id="PTHR13318">
    <property type="entry name" value="PARTNER OF PAIRED, ISOFORM B-RELATED"/>
    <property type="match status" value="1"/>
</dbReference>
<evidence type="ECO:0000313" key="1">
    <source>
        <dbReference type="EMBL" id="CAG8566602.1"/>
    </source>
</evidence>
<dbReference type="SUPFAM" id="SSF52047">
    <property type="entry name" value="RNI-like"/>
    <property type="match status" value="1"/>
</dbReference>
<keyword evidence="2" id="KW-1185">Reference proteome</keyword>
<dbReference type="GO" id="GO:0019005">
    <property type="term" value="C:SCF ubiquitin ligase complex"/>
    <property type="evidence" value="ECO:0007669"/>
    <property type="project" value="TreeGrafter"/>
</dbReference>
<dbReference type="GO" id="GO:0031146">
    <property type="term" value="P:SCF-dependent proteasomal ubiquitin-dependent protein catabolic process"/>
    <property type="evidence" value="ECO:0007669"/>
    <property type="project" value="TreeGrafter"/>
</dbReference>
<organism evidence="1 2">
    <name type="scientific">Paraglomus occultum</name>
    <dbReference type="NCBI Taxonomy" id="144539"/>
    <lineage>
        <taxon>Eukaryota</taxon>
        <taxon>Fungi</taxon>
        <taxon>Fungi incertae sedis</taxon>
        <taxon>Mucoromycota</taxon>
        <taxon>Glomeromycotina</taxon>
        <taxon>Glomeromycetes</taxon>
        <taxon>Paraglomerales</taxon>
        <taxon>Paraglomeraceae</taxon>
        <taxon>Paraglomus</taxon>
    </lineage>
</organism>
<dbReference type="PANTHER" id="PTHR13318:SF247">
    <property type="entry name" value="GH16156P"/>
    <property type="match status" value="1"/>
</dbReference>
<dbReference type="OrthoDB" id="550575at2759"/>
<sequence>MNIAERLQSLYELCFRNPIIVGSLLDSITLYKDLYVCLFVNRMWGSLAVRRLWYQFTASPDDLLTHTIEKFINTLVKSRNNETRYSYYKYVRVIDLQQVPDVTDDVLESLLTNSPYVEKLLLENYAWPTGEMHKIAPLMPNVRCIGMSNMIIEDELQPLSTYCKHLEELELGADILCTSEVLASITKECPKLTVLRLFSKGYDDQEMNEILKNIPSLKELRISECFCITEAFFQNVISICRELEMFSFYRGFIEISVDNVIKFAQHFAKATKYVFIDVVKLLDVRIECNSAEIMAAMMEPDADKIIKHCETLKLVSLSLLYFTLDSEKLAAICGRLDVRILKLERIDGVTNKEILEAIKKAKKIDTIIITFKSPSFQPLREEDLREITRTSSIKHLEWQCSIYDFEDRRRSAKLPVEGGCEEKEILNKLFESHLVLTEKSN</sequence>
<dbReference type="Gene3D" id="3.80.10.10">
    <property type="entry name" value="Ribonuclease Inhibitor"/>
    <property type="match status" value="1"/>
</dbReference>